<keyword evidence="5" id="KW-0234">DNA repair</keyword>
<dbReference type="InterPro" id="IPR003717">
    <property type="entry name" value="RecO"/>
</dbReference>
<dbReference type="Gene3D" id="1.20.1440.120">
    <property type="entry name" value="Recombination protein O, C-terminal domain"/>
    <property type="match status" value="1"/>
</dbReference>
<name>A0A382AJK5_9ZZZZ</name>
<protein>
    <recommendedName>
        <fullName evidence="2">DNA repair protein RecO</fullName>
    </recommendedName>
    <alternativeName>
        <fullName evidence="6">Recombination protein O</fullName>
    </alternativeName>
</protein>
<dbReference type="SUPFAM" id="SSF50249">
    <property type="entry name" value="Nucleic acid-binding proteins"/>
    <property type="match status" value="1"/>
</dbReference>
<proteinExistence type="inferred from homology"/>
<dbReference type="Pfam" id="PF11967">
    <property type="entry name" value="RecO_N"/>
    <property type="match status" value="1"/>
</dbReference>
<dbReference type="GO" id="GO:0043590">
    <property type="term" value="C:bacterial nucleoid"/>
    <property type="evidence" value="ECO:0007669"/>
    <property type="project" value="TreeGrafter"/>
</dbReference>
<gene>
    <name evidence="8" type="ORF">METZ01_LOCUS154295</name>
</gene>
<dbReference type="GO" id="GO:0006302">
    <property type="term" value="P:double-strand break repair"/>
    <property type="evidence" value="ECO:0007669"/>
    <property type="project" value="TreeGrafter"/>
</dbReference>
<comment type="similarity">
    <text evidence="1">Belongs to the RecO family.</text>
</comment>
<evidence type="ECO:0000256" key="4">
    <source>
        <dbReference type="ARBA" id="ARBA00023172"/>
    </source>
</evidence>
<dbReference type="Pfam" id="PF02565">
    <property type="entry name" value="RecO_C"/>
    <property type="match status" value="1"/>
</dbReference>
<accession>A0A382AJK5</accession>
<evidence type="ECO:0000313" key="8">
    <source>
        <dbReference type="EMBL" id="SVB01441.1"/>
    </source>
</evidence>
<dbReference type="InterPro" id="IPR037278">
    <property type="entry name" value="ARFGAP/RecO"/>
</dbReference>
<dbReference type="HAMAP" id="MF_00201">
    <property type="entry name" value="RecO"/>
    <property type="match status" value="1"/>
</dbReference>
<evidence type="ECO:0000259" key="7">
    <source>
        <dbReference type="Pfam" id="PF11967"/>
    </source>
</evidence>
<dbReference type="PANTHER" id="PTHR33991">
    <property type="entry name" value="DNA REPAIR PROTEIN RECO"/>
    <property type="match status" value="1"/>
</dbReference>
<dbReference type="InterPro" id="IPR022572">
    <property type="entry name" value="DNA_rep/recomb_RecO_N"/>
</dbReference>
<evidence type="ECO:0000256" key="1">
    <source>
        <dbReference type="ARBA" id="ARBA00007452"/>
    </source>
</evidence>
<dbReference type="Gene3D" id="2.40.50.140">
    <property type="entry name" value="Nucleic acid-binding proteins"/>
    <property type="match status" value="1"/>
</dbReference>
<evidence type="ECO:0000256" key="5">
    <source>
        <dbReference type="ARBA" id="ARBA00023204"/>
    </source>
</evidence>
<dbReference type="GO" id="GO:0006310">
    <property type="term" value="P:DNA recombination"/>
    <property type="evidence" value="ECO:0007669"/>
    <property type="project" value="UniProtKB-KW"/>
</dbReference>
<feature type="domain" description="DNA replication/recombination mediator RecO N-terminal" evidence="7">
    <location>
        <begin position="2"/>
        <end position="67"/>
    </location>
</feature>
<evidence type="ECO:0000256" key="6">
    <source>
        <dbReference type="ARBA" id="ARBA00033409"/>
    </source>
</evidence>
<dbReference type="InterPro" id="IPR012340">
    <property type="entry name" value="NA-bd_OB-fold"/>
</dbReference>
<dbReference type="NCBIfam" id="TIGR00613">
    <property type="entry name" value="reco"/>
    <property type="match status" value="1"/>
</dbReference>
<sequence length="223" mass="25769">MTPAFLIHRRTFQGSSLLLDFIVRDFGKTRLIARSARKNKTSFQMFQRLNISYKGRGELKSLTHWEANDKPRRLIGNDLVLGLYANELLSRLLTDNESHQKLFDEYYSFINNISDQAKPEKEFSLRLFENLLLEEIGYGLEFKVDSLGNKIEPNLSYRFDGYEGLIVSENGKISGKTLHQLDSRFDSRPNPNQLAVLKKLNRVRLQTLLGGKPLKSRELFIAN</sequence>
<dbReference type="PANTHER" id="PTHR33991:SF1">
    <property type="entry name" value="DNA REPAIR PROTEIN RECO"/>
    <property type="match status" value="1"/>
</dbReference>
<dbReference type="AlphaFoldDB" id="A0A382AJK5"/>
<keyword evidence="3" id="KW-0227">DNA damage</keyword>
<dbReference type="EMBL" id="UINC01025593">
    <property type="protein sequence ID" value="SVB01441.1"/>
    <property type="molecule type" value="Genomic_DNA"/>
</dbReference>
<evidence type="ECO:0000256" key="2">
    <source>
        <dbReference type="ARBA" id="ARBA00021310"/>
    </source>
</evidence>
<evidence type="ECO:0000256" key="3">
    <source>
        <dbReference type="ARBA" id="ARBA00022763"/>
    </source>
</evidence>
<reference evidence="8" key="1">
    <citation type="submission" date="2018-05" db="EMBL/GenBank/DDBJ databases">
        <authorList>
            <person name="Lanie J.A."/>
            <person name="Ng W.-L."/>
            <person name="Kazmierczak K.M."/>
            <person name="Andrzejewski T.M."/>
            <person name="Davidsen T.M."/>
            <person name="Wayne K.J."/>
            <person name="Tettelin H."/>
            <person name="Glass J.I."/>
            <person name="Rusch D."/>
            <person name="Podicherti R."/>
            <person name="Tsui H.-C.T."/>
            <person name="Winkler M.E."/>
        </authorList>
    </citation>
    <scope>NUCLEOTIDE SEQUENCE</scope>
</reference>
<dbReference type="SUPFAM" id="SSF57863">
    <property type="entry name" value="ArfGap/RecO-like zinc finger"/>
    <property type="match status" value="1"/>
</dbReference>
<dbReference type="InterPro" id="IPR042242">
    <property type="entry name" value="RecO_C"/>
</dbReference>
<keyword evidence="4" id="KW-0233">DNA recombination</keyword>
<organism evidence="8">
    <name type="scientific">marine metagenome</name>
    <dbReference type="NCBI Taxonomy" id="408172"/>
    <lineage>
        <taxon>unclassified sequences</taxon>
        <taxon>metagenomes</taxon>
        <taxon>ecological metagenomes</taxon>
    </lineage>
</organism>